<organism evidence="5 6">
    <name type="scientific">Nonomuraea indica</name>
    <dbReference type="NCBI Taxonomy" id="1581193"/>
    <lineage>
        <taxon>Bacteria</taxon>
        <taxon>Bacillati</taxon>
        <taxon>Actinomycetota</taxon>
        <taxon>Actinomycetes</taxon>
        <taxon>Streptosporangiales</taxon>
        <taxon>Streptosporangiaceae</taxon>
        <taxon>Nonomuraea</taxon>
    </lineage>
</organism>
<evidence type="ECO:0000313" key="5">
    <source>
        <dbReference type="EMBL" id="MFI7445424.1"/>
    </source>
</evidence>
<protein>
    <recommendedName>
        <fullName evidence="4">ARB-07466-like C-terminal domain-containing protein</fullName>
    </recommendedName>
</protein>
<feature type="coiled-coil region" evidence="1">
    <location>
        <begin position="35"/>
        <end position="97"/>
    </location>
</feature>
<evidence type="ECO:0000313" key="6">
    <source>
        <dbReference type="Proteomes" id="UP001612928"/>
    </source>
</evidence>
<feature type="chain" id="PRO_5046953123" description="ARB-07466-like C-terminal domain-containing protein" evidence="3">
    <location>
        <begin position="30"/>
        <end position="318"/>
    </location>
</feature>
<feature type="region of interest" description="Disordered" evidence="2">
    <location>
        <begin position="188"/>
        <end position="208"/>
    </location>
</feature>
<dbReference type="Pfam" id="PF26571">
    <property type="entry name" value="VldE"/>
    <property type="match status" value="1"/>
</dbReference>
<evidence type="ECO:0000256" key="3">
    <source>
        <dbReference type="SAM" id="SignalP"/>
    </source>
</evidence>
<dbReference type="InterPro" id="IPR058593">
    <property type="entry name" value="ARB_07466-like_C"/>
</dbReference>
<reference evidence="5 6" key="1">
    <citation type="submission" date="2024-10" db="EMBL/GenBank/DDBJ databases">
        <title>The Natural Products Discovery Center: Release of the First 8490 Sequenced Strains for Exploring Actinobacteria Biosynthetic Diversity.</title>
        <authorList>
            <person name="Kalkreuter E."/>
            <person name="Kautsar S.A."/>
            <person name="Yang D."/>
            <person name="Bader C.D."/>
            <person name="Teijaro C.N."/>
            <person name="Fluegel L."/>
            <person name="Davis C.M."/>
            <person name="Simpson J.R."/>
            <person name="Lauterbach L."/>
            <person name="Steele A.D."/>
            <person name="Gui C."/>
            <person name="Meng S."/>
            <person name="Li G."/>
            <person name="Viehrig K."/>
            <person name="Ye F."/>
            <person name="Su P."/>
            <person name="Kiefer A.F."/>
            <person name="Nichols A."/>
            <person name="Cepeda A.J."/>
            <person name="Yan W."/>
            <person name="Fan B."/>
            <person name="Jiang Y."/>
            <person name="Adhikari A."/>
            <person name="Zheng C.-J."/>
            <person name="Schuster L."/>
            <person name="Cowan T.M."/>
            <person name="Smanski M.J."/>
            <person name="Chevrette M.G."/>
            <person name="De Carvalho L.P.S."/>
            <person name="Shen B."/>
        </authorList>
    </citation>
    <scope>NUCLEOTIDE SEQUENCE [LARGE SCALE GENOMIC DNA]</scope>
    <source>
        <strain evidence="5 6">NPDC049503</strain>
    </source>
</reference>
<keyword evidence="1" id="KW-0175">Coiled coil</keyword>
<keyword evidence="6" id="KW-1185">Reference proteome</keyword>
<dbReference type="Proteomes" id="UP001612928">
    <property type="component" value="Unassembled WGS sequence"/>
</dbReference>
<evidence type="ECO:0000256" key="1">
    <source>
        <dbReference type="SAM" id="Coils"/>
    </source>
</evidence>
<feature type="domain" description="ARB-07466-like C-terminal" evidence="4">
    <location>
        <begin position="205"/>
        <end position="310"/>
    </location>
</feature>
<proteinExistence type="predicted"/>
<evidence type="ECO:0000259" key="4">
    <source>
        <dbReference type="Pfam" id="PF26571"/>
    </source>
</evidence>
<feature type="signal peptide" evidence="3">
    <location>
        <begin position="1"/>
        <end position="29"/>
    </location>
</feature>
<evidence type="ECO:0000256" key="2">
    <source>
        <dbReference type="SAM" id="MobiDB-lite"/>
    </source>
</evidence>
<dbReference type="RefSeq" id="WP_397025882.1">
    <property type="nucleotide sequence ID" value="NZ_JBITMB010000013.1"/>
</dbReference>
<accession>A0ABW8AF77</accession>
<comment type="caution">
    <text evidence="5">The sequence shown here is derived from an EMBL/GenBank/DDBJ whole genome shotgun (WGS) entry which is preliminary data.</text>
</comment>
<keyword evidence="3" id="KW-0732">Signal</keyword>
<dbReference type="Gene3D" id="1.20.58.60">
    <property type="match status" value="1"/>
</dbReference>
<dbReference type="EMBL" id="JBITMB010000013">
    <property type="protein sequence ID" value="MFI7445424.1"/>
    <property type="molecule type" value="Genomic_DNA"/>
</dbReference>
<gene>
    <name evidence="5" type="ORF">ACIBP5_36115</name>
</gene>
<sequence length="318" mass="34262">MAAASPARLAIGLTIAALVAASPATPVQAKPKPDETKLRSELKQLNTKVDGLIERYNLKRVELAKAQQAAKAAQKRLAAAEKALAEAEKKVTEIAQLRYQDGTRSLPTFMLPINGAGAAVLEQLLAEQQAVVDGFAAVRDERKKAADEAAALAVKIRTDTATVADQRDEAEDVIGDIEKKLEDLVPVSTGRRPDGSWAPQLPSGADNITPRTRAMRDLIKRNFALQFTVGCFRSGSSGEHPLGRACDFMMSSGGTMPSTANQALGDRIAAWAVANKAKLGVKYVIWKQRINHGSGWSPMSNRGSITENHFDHVHISMY</sequence>
<name>A0ABW8AF77_9ACTN</name>